<feature type="transmembrane region" description="Helical" evidence="1">
    <location>
        <begin position="92"/>
        <end position="112"/>
    </location>
</feature>
<keyword evidence="1" id="KW-1133">Transmembrane helix</keyword>
<gene>
    <name evidence="2" type="ORF">FB459_1219</name>
</gene>
<feature type="transmembrane region" description="Helical" evidence="1">
    <location>
        <begin position="12"/>
        <end position="32"/>
    </location>
</feature>
<dbReference type="EMBL" id="VFMO01000001">
    <property type="protein sequence ID" value="TQJ13785.1"/>
    <property type="molecule type" value="Genomic_DNA"/>
</dbReference>
<comment type="caution">
    <text evidence="2">The sequence shown here is derived from an EMBL/GenBank/DDBJ whole genome shotgun (WGS) entry which is preliminary data.</text>
</comment>
<accession>A0A542EEN2</accession>
<reference evidence="2 3" key="1">
    <citation type="submission" date="2019-06" db="EMBL/GenBank/DDBJ databases">
        <title>Sequencing the genomes of 1000 actinobacteria strains.</title>
        <authorList>
            <person name="Klenk H.-P."/>
        </authorList>
    </citation>
    <scope>NUCLEOTIDE SEQUENCE [LARGE SCALE GENOMIC DNA]</scope>
    <source>
        <strain evidence="2 3">DSM 19828</strain>
    </source>
</reference>
<sequence length="167" mass="18228">MNDAPRPLRRAVLLMWVGATLSALSALVASTLRDDIRAGLEERGRTHPRERLTAIEVDEATSTMVTVLAVSACVAAAIWLVMAWLNRRGRRWSRIAATVLALFALLHTWSLLTRGYPSPVATVLALAVALVGVAAAALLWHPENAEHFARSEVSRTTLNARQDRTTV</sequence>
<dbReference type="Proteomes" id="UP000320806">
    <property type="component" value="Unassembled WGS sequence"/>
</dbReference>
<feature type="transmembrane region" description="Helical" evidence="1">
    <location>
        <begin position="118"/>
        <end position="140"/>
    </location>
</feature>
<dbReference type="RefSeq" id="WP_141927776.1">
    <property type="nucleotide sequence ID" value="NZ_BAABCI010000002.1"/>
</dbReference>
<keyword evidence="1" id="KW-0472">Membrane</keyword>
<evidence type="ECO:0000256" key="1">
    <source>
        <dbReference type="SAM" id="Phobius"/>
    </source>
</evidence>
<dbReference type="AlphaFoldDB" id="A0A542EEN2"/>
<proteinExistence type="predicted"/>
<feature type="transmembrane region" description="Helical" evidence="1">
    <location>
        <begin position="64"/>
        <end position="85"/>
    </location>
</feature>
<keyword evidence="1" id="KW-0812">Transmembrane</keyword>
<evidence type="ECO:0000313" key="3">
    <source>
        <dbReference type="Proteomes" id="UP000320806"/>
    </source>
</evidence>
<keyword evidence="3" id="KW-1185">Reference proteome</keyword>
<protein>
    <submittedName>
        <fullName evidence="2">Uncharacterized protein</fullName>
    </submittedName>
</protein>
<evidence type="ECO:0000313" key="2">
    <source>
        <dbReference type="EMBL" id="TQJ13785.1"/>
    </source>
</evidence>
<organism evidence="2 3">
    <name type="scientific">Yimella lutea</name>
    <dbReference type="NCBI Taxonomy" id="587872"/>
    <lineage>
        <taxon>Bacteria</taxon>
        <taxon>Bacillati</taxon>
        <taxon>Actinomycetota</taxon>
        <taxon>Actinomycetes</taxon>
        <taxon>Micrococcales</taxon>
        <taxon>Dermacoccaceae</taxon>
        <taxon>Yimella</taxon>
    </lineage>
</organism>
<name>A0A542EEN2_9MICO</name>
<dbReference type="OrthoDB" id="3831145at2"/>